<dbReference type="Pfam" id="PF20159">
    <property type="entry name" value="YidB"/>
    <property type="match status" value="1"/>
</dbReference>
<dbReference type="AlphaFoldDB" id="A0A149S2E9"/>
<reference evidence="1" key="2">
    <citation type="submission" date="2020-11" db="EMBL/GenBank/DDBJ databases">
        <title>Description of novel Gluconobacter species.</title>
        <authorList>
            <person name="Cleenwerck I."/>
            <person name="Cnockaert M."/>
            <person name="Borremans W."/>
            <person name="Wieme A.D."/>
            <person name="De Vuyst L."/>
            <person name="Vandamme P."/>
        </authorList>
    </citation>
    <scope>NUCLEOTIDE SEQUENCE</scope>
    <source>
        <strain evidence="1">R71697</strain>
    </source>
</reference>
<dbReference type="Proteomes" id="UP000661006">
    <property type="component" value="Unassembled WGS sequence"/>
</dbReference>
<proteinExistence type="predicted"/>
<reference evidence="1" key="1">
    <citation type="submission" date="2020-04" db="EMBL/GenBank/DDBJ databases">
        <authorList>
            <person name="Sombolestani A."/>
        </authorList>
    </citation>
    <scope>NUCLEOTIDE SEQUENCE</scope>
    <source>
        <strain evidence="1">R71697</strain>
    </source>
</reference>
<dbReference type="InterPro" id="IPR027405">
    <property type="entry name" value="YidB-like"/>
</dbReference>
<evidence type="ECO:0000313" key="2">
    <source>
        <dbReference type="Proteomes" id="UP000661006"/>
    </source>
</evidence>
<comment type="caution">
    <text evidence="1">The sequence shown here is derived from an EMBL/GenBank/DDBJ whole genome shotgun (WGS) entry which is preliminary data.</text>
</comment>
<sequence length="120" mass="12568">MSGFFGNIVNQAMGALGGQLGDKLGGSFGDMLKGEGLNMLINQAKSAGLEEKIHSWIGNGENLPISTDELRNLLTDQQVQMLVSKTGLPAATILPALAQLLPAAVDQHTTDTQVPPEQTA</sequence>
<evidence type="ECO:0000313" key="1">
    <source>
        <dbReference type="EMBL" id="MBF0871149.1"/>
    </source>
</evidence>
<dbReference type="SUPFAM" id="SSF140804">
    <property type="entry name" value="YidB-like"/>
    <property type="match status" value="1"/>
</dbReference>
<accession>A0A149S2E9</accession>
<dbReference type="Gene3D" id="1.10.10.690">
    <property type="entry name" value="YidB-like"/>
    <property type="match status" value="1"/>
</dbReference>
<gene>
    <name evidence="1" type="ORF">HKD32_09870</name>
</gene>
<dbReference type="EMBL" id="JABCQN010000004">
    <property type="protein sequence ID" value="MBF0871149.1"/>
    <property type="molecule type" value="Genomic_DNA"/>
</dbReference>
<dbReference type="STRING" id="376620.A0J51_02686"/>
<organism evidence="1 2">
    <name type="scientific">Gluconobacter japonicus</name>
    <dbReference type="NCBI Taxonomy" id="376620"/>
    <lineage>
        <taxon>Bacteria</taxon>
        <taxon>Pseudomonadati</taxon>
        <taxon>Pseudomonadota</taxon>
        <taxon>Alphaproteobacteria</taxon>
        <taxon>Acetobacterales</taxon>
        <taxon>Acetobacteraceae</taxon>
        <taxon>Gluconobacter</taxon>
    </lineage>
</organism>
<protein>
    <submittedName>
        <fullName evidence="1">DUF937 domain-containing protein</fullName>
    </submittedName>
</protein>
<dbReference type="InterPro" id="IPR045372">
    <property type="entry name" value="YidB"/>
</dbReference>
<dbReference type="RefSeq" id="WP_023943159.1">
    <property type="nucleotide sequence ID" value="NZ_JABCQN010000004.1"/>
</dbReference>
<dbReference type="GeneID" id="81475003"/>
<name>A0A149S2E9_GLUJA</name>